<dbReference type="EMBL" id="VSWD01000007">
    <property type="protein sequence ID" value="KAK3097983.1"/>
    <property type="molecule type" value="Genomic_DNA"/>
</dbReference>
<reference evidence="3" key="1">
    <citation type="submission" date="2019-08" db="EMBL/GenBank/DDBJ databases">
        <title>The improved chromosome-level genome for the pearl oyster Pinctada fucata martensii using PacBio sequencing and Hi-C.</title>
        <authorList>
            <person name="Zheng Z."/>
        </authorList>
    </citation>
    <scope>NUCLEOTIDE SEQUENCE</scope>
    <source>
        <strain evidence="3">ZZ-2019</strain>
        <tissue evidence="3">Adductor muscle</tissue>
    </source>
</reference>
<dbReference type="PROSITE" id="PS50888">
    <property type="entry name" value="BHLH"/>
    <property type="match status" value="1"/>
</dbReference>
<dbReference type="InterPro" id="IPR011598">
    <property type="entry name" value="bHLH_dom"/>
</dbReference>
<dbReference type="InterPro" id="IPR050359">
    <property type="entry name" value="bHLH_transcription_factors"/>
</dbReference>
<feature type="compositionally biased region" description="Polar residues" evidence="1">
    <location>
        <begin position="142"/>
        <end position="153"/>
    </location>
</feature>
<dbReference type="SUPFAM" id="SSF47459">
    <property type="entry name" value="HLH, helix-loop-helix DNA-binding domain"/>
    <property type="match status" value="1"/>
</dbReference>
<organism evidence="3 4">
    <name type="scientific">Pinctada imbricata</name>
    <name type="common">Atlantic pearl-oyster</name>
    <name type="synonym">Pinctada martensii</name>
    <dbReference type="NCBI Taxonomy" id="66713"/>
    <lineage>
        <taxon>Eukaryota</taxon>
        <taxon>Metazoa</taxon>
        <taxon>Spiralia</taxon>
        <taxon>Lophotrochozoa</taxon>
        <taxon>Mollusca</taxon>
        <taxon>Bivalvia</taxon>
        <taxon>Autobranchia</taxon>
        <taxon>Pteriomorphia</taxon>
        <taxon>Pterioida</taxon>
        <taxon>Pterioidea</taxon>
        <taxon>Pteriidae</taxon>
        <taxon>Pinctada</taxon>
    </lineage>
</organism>
<dbReference type="GO" id="GO:0045944">
    <property type="term" value="P:positive regulation of transcription by RNA polymerase II"/>
    <property type="evidence" value="ECO:0007669"/>
    <property type="project" value="TreeGrafter"/>
</dbReference>
<feature type="domain" description="BHLH" evidence="2">
    <location>
        <begin position="1"/>
        <end position="42"/>
    </location>
</feature>
<evidence type="ECO:0000256" key="1">
    <source>
        <dbReference type="SAM" id="MobiDB-lite"/>
    </source>
</evidence>
<gene>
    <name evidence="3" type="ORF">FSP39_015046</name>
</gene>
<dbReference type="GO" id="GO:0061564">
    <property type="term" value="P:axon development"/>
    <property type="evidence" value="ECO:0007669"/>
    <property type="project" value="TreeGrafter"/>
</dbReference>
<dbReference type="GO" id="GO:0046983">
    <property type="term" value="F:protein dimerization activity"/>
    <property type="evidence" value="ECO:0007669"/>
    <property type="project" value="InterPro"/>
</dbReference>
<dbReference type="Pfam" id="PF00010">
    <property type="entry name" value="HLH"/>
    <property type="match status" value="1"/>
</dbReference>
<name>A0AA88YF58_PINIB</name>
<evidence type="ECO:0000313" key="3">
    <source>
        <dbReference type="EMBL" id="KAK3097983.1"/>
    </source>
</evidence>
<dbReference type="InterPro" id="IPR036638">
    <property type="entry name" value="HLH_DNA-bd_sf"/>
</dbReference>
<dbReference type="PANTHER" id="PTHR19290">
    <property type="entry name" value="BASIC HELIX-LOOP-HELIX PROTEIN NEUROGENIN-RELATED"/>
    <property type="match status" value="1"/>
</dbReference>
<dbReference type="PANTHER" id="PTHR19290:SF161">
    <property type="entry name" value="BHLH TRANSCRIPTION FACTOR 3"/>
    <property type="match status" value="1"/>
</dbReference>
<sequence>MHDLNSALEGLRQVMPYSNGPNVKKLSKMSTLLLARNYIVMLTRSLDEMKKLVQDLSANKPVPMPTMSPTAPIPDGRPTAPISDVRPTAPMADVSGIAHVMYPSVPPTTRYSPYKVPSSPYSPSTHYSSTPTRIRHHPYGRISSTPLSDSTNIRPELEPVTSTPAVPHKFSVASLLKDTGSSPKVSPPSAQVSSFSENYGLGLPTGQGHISPYTVPKFDWKL</sequence>
<keyword evidence="4" id="KW-1185">Reference proteome</keyword>
<dbReference type="GO" id="GO:0000981">
    <property type="term" value="F:DNA-binding transcription factor activity, RNA polymerase II-specific"/>
    <property type="evidence" value="ECO:0007669"/>
    <property type="project" value="TreeGrafter"/>
</dbReference>
<evidence type="ECO:0000259" key="2">
    <source>
        <dbReference type="PROSITE" id="PS50888"/>
    </source>
</evidence>
<proteinExistence type="predicted"/>
<dbReference type="Proteomes" id="UP001186944">
    <property type="component" value="Unassembled WGS sequence"/>
</dbReference>
<dbReference type="Gene3D" id="4.10.280.10">
    <property type="entry name" value="Helix-loop-helix DNA-binding domain"/>
    <property type="match status" value="1"/>
</dbReference>
<feature type="region of interest" description="Disordered" evidence="1">
    <location>
        <begin position="116"/>
        <end position="153"/>
    </location>
</feature>
<protein>
    <recommendedName>
        <fullName evidence="2">BHLH domain-containing protein</fullName>
    </recommendedName>
</protein>
<dbReference type="GO" id="GO:0005634">
    <property type="term" value="C:nucleus"/>
    <property type="evidence" value="ECO:0007669"/>
    <property type="project" value="TreeGrafter"/>
</dbReference>
<feature type="compositionally biased region" description="Low complexity" evidence="1">
    <location>
        <begin position="116"/>
        <end position="132"/>
    </location>
</feature>
<accession>A0AA88YF58</accession>
<dbReference type="GO" id="GO:0070888">
    <property type="term" value="F:E-box binding"/>
    <property type="evidence" value="ECO:0007669"/>
    <property type="project" value="TreeGrafter"/>
</dbReference>
<dbReference type="GO" id="GO:0007423">
    <property type="term" value="P:sensory organ development"/>
    <property type="evidence" value="ECO:0007669"/>
    <property type="project" value="TreeGrafter"/>
</dbReference>
<evidence type="ECO:0000313" key="4">
    <source>
        <dbReference type="Proteomes" id="UP001186944"/>
    </source>
</evidence>
<dbReference type="AlphaFoldDB" id="A0AA88YF58"/>
<comment type="caution">
    <text evidence="3">The sequence shown here is derived from an EMBL/GenBank/DDBJ whole genome shotgun (WGS) entry which is preliminary data.</text>
</comment>